<keyword evidence="2" id="KW-1185">Reference proteome</keyword>
<gene>
    <name evidence="1" type="ORF">MCCS_21950</name>
</gene>
<evidence type="ECO:0000313" key="1">
    <source>
        <dbReference type="EMBL" id="ARQ07783.1"/>
    </source>
</evidence>
<proteinExistence type="predicted"/>
<dbReference type="EMBL" id="CP021059">
    <property type="protein sequence ID" value="ARQ07783.1"/>
    <property type="molecule type" value="Genomic_DNA"/>
</dbReference>
<accession>A0A1W7ADU6</accession>
<name>A0A1W7ADU6_9STAP</name>
<evidence type="ECO:0008006" key="3">
    <source>
        <dbReference type="Google" id="ProtNLM"/>
    </source>
</evidence>
<sequence>MKKFSLIILLSLILTACGNSEEKKAPDVSDKNVKKYDLVYAEVLNNGNDSNMSMEVGYKDNKKLKSKRFDTENVTEHILKDENAKPYILIRKDEVHIFRQPYIIFDNEGEFDAKVEKKSVVE</sequence>
<dbReference type="Proteomes" id="UP000194154">
    <property type="component" value="Chromosome"/>
</dbReference>
<organism evidence="1 2">
    <name type="scientific">Macrococcoides canis</name>
    <dbReference type="NCBI Taxonomy" id="1855823"/>
    <lineage>
        <taxon>Bacteria</taxon>
        <taxon>Bacillati</taxon>
        <taxon>Bacillota</taxon>
        <taxon>Bacilli</taxon>
        <taxon>Bacillales</taxon>
        <taxon>Staphylococcaceae</taxon>
        <taxon>Macrococcoides</taxon>
    </lineage>
</organism>
<dbReference type="RefSeq" id="WP_086043315.1">
    <property type="nucleotide sequence ID" value="NZ_CBCRZA010000016.1"/>
</dbReference>
<dbReference type="GeneID" id="35296277"/>
<dbReference type="PROSITE" id="PS51257">
    <property type="entry name" value="PROKAR_LIPOPROTEIN"/>
    <property type="match status" value="1"/>
</dbReference>
<dbReference type="OrthoDB" id="2932050at2"/>
<dbReference type="AlphaFoldDB" id="A0A1W7ADU6"/>
<evidence type="ECO:0000313" key="2">
    <source>
        <dbReference type="Proteomes" id="UP000194154"/>
    </source>
</evidence>
<reference evidence="1 2" key="1">
    <citation type="journal article" date="2017" name="Int. J. Syst. Evol. Microbiol.">
        <title>Macrococcus canis sp. nov., a skin bacterium associated with infections in dogs.</title>
        <authorList>
            <person name="Gobeli Brawand S."/>
            <person name="Cotting K."/>
            <person name="Gomez-Sanz E."/>
            <person name="Collaud A."/>
            <person name="Thomann A."/>
            <person name="Brodard I."/>
            <person name="Rodriguez-Campos S."/>
            <person name="Strauss C."/>
            <person name="Perreten V."/>
        </authorList>
    </citation>
    <scope>NUCLEOTIDE SEQUENCE [LARGE SCALE GENOMIC DNA]</scope>
    <source>
        <strain evidence="1 2">KM45013</strain>
    </source>
</reference>
<protein>
    <recommendedName>
        <fullName evidence="3">Lipoprotein</fullName>
    </recommendedName>
</protein>
<dbReference type="KEGG" id="mcak:MCCS_21950"/>